<comment type="similarity">
    <text evidence="4">Belongs to the YcgR family.</text>
</comment>
<comment type="function">
    <text evidence="4">Acts as a flagellar brake, regulating swimming and swarming in a bis-(3'-5') cyclic diguanylic acid (c-di-GMP)-dependent manner. Binds 1 c-di-GMP dimer per subunit. Increasing levels of c-di-GMP lead to decreased motility.</text>
</comment>
<dbReference type="InterPro" id="IPR009926">
    <property type="entry name" value="T3SS_YcgR_PilZN"/>
</dbReference>
<dbReference type="InterPro" id="IPR012349">
    <property type="entry name" value="Split_barrel_FMN-bd"/>
</dbReference>
<comment type="subunit">
    <text evidence="4">Monomer. Interacts with the flagellar basal bodies.</text>
</comment>
<dbReference type="GO" id="GO:0071945">
    <property type="term" value="P:regulation of bacterial-type flagellum-dependent cell motility by regulation of motor speed"/>
    <property type="evidence" value="ECO:0007669"/>
    <property type="project" value="UniProtKB-UniRule"/>
</dbReference>
<dbReference type="Gene3D" id="2.30.110.10">
    <property type="entry name" value="Electron Transport, Fmn-binding Protein, Chain A"/>
    <property type="match status" value="1"/>
</dbReference>
<evidence type="ECO:0000313" key="7">
    <source>
        <dbReference type="EMBL" id="SOD57971.1"/>
    </source>
</evidence>
<dbReference type="EMBL" id="OCND01000024">
    <property type="protein sequence ID" value="SOD57971.1"/>
    <property type="molecule type" value="Genomic_DNA"/>
</dbReference>
<reference evidence="7 8" key="1">
    <citation type="submission" date="2017-09" db="EMBL/GenBank/DDBJ databases">
        <authorList>
            <person name="Ehlers B."/>
            <person name="Leendertz F.H."/>
        </authorList>
    </citation>
    <scope>NUCLEOTIDE SEQUENCE [LARGE SCALE GENOMIC DNA]</scope>
    <source>
        <strain evidence="7 8">CGMCC 1.10978</strain>
    </source>
</reference>
<feature type="domain" description="PilZ" evidence="5">
    <location>
        <begin position="129"/>
        <end position="246"/>
    </location>
</feature>
<evidence type="ECO:0000256" key="4">
    <source>
        <dbReference type="HAMAP-Rule" id="MF_01457"/>
    </source>
</evidence>
<keyword evidence="7" id="KW-0966">Cell projection</keyword>
<dbReference type="AlphaFoldDB" id="A0A286DH68"/>
<evidence type="ECO:0000259" key="5">
    <source>
        <dbReference type="Pfam" id="PF07238"/>
    </source>
</evidence>
<dbReference type="GO" id="GO:0035438">
    <property type="term" value="F:cyclic-di-GMP binding"/>
    <property type="evidence" value="ECO:0007669"/>
    <property type="project" value="UniProtKB-UniRule"/>
</dbReference>
<dbReference type="Pfam" id="PF07238">
    <property type="entry name" value="PilZ"/>
    <property type="match status" value="1"/>
</dbReference>
<proteinExistence type="inferred from homology"/>
<organism evidence="7 8">
    <name type="scientific">Pseudoxanthomonas wuyuanensis</name>
    <dbReference type="NCBI Taxonomy" id="1073196"/>
    <lineage>
        <taxon>Bacteria</taxon>
        <taxon>Pseudomonadati</taxon>
        <taxon>Pseudomonadota</taxon>
        <taxon>Gammaproteobacteria</taxon>
        <taxon>Lysobacterales</taxon>
        <taxon>Lysobacteraceae</taxon>
        <taxon>Pseudoxanthomonas</taxon>
    </lineage>
</organism>
<accession>A0A286DH68</accession>
<evidence type="ECO:0000313" key="8">
    <source>
        <dbReference type="Proteomes" id="UP000219374"/>
    </source>
</evidence>
<evidence type="ECO:0000256" key="3">
    <source>
        <dbReference type="ARBA" id="ARBA00023143"/>
    </source>
</evidence>
<dbReference type="InterPro" id="IPR009875">
    <property type="entry name" value="PilZ_domain"/>
</dbReference>
<evidence type="ECO:0000259" key="6">
    <source>
        <dbReference type="Pfam" id="PF07317"/>
    </source>
</evidence>
<dbReference type="HAMAP" id="MF_01457">
    <property type="entry name" value="YcgR"/>
    <property type="match status" value="1"/>
</dbReference>
<evidence type="ECO:0000256" key="1">
    <source>
        <dbReference type="ARBA" id="ARBA00022636"/>
    </source>
</evidence>
<protein>
    <recommendedName>
        <fullName evidence="4">Flagellar brake protein YcgR</fullName>
    </recommendedName>
    <alternativeName>
        <fullName evidence="4">Cyclic di-GMP binding protein YcgR</fullName>
    </alternativeName>
</protein>
<keyword evidence="3 4" id="KW-0975">Bacterial flagellum</keyword>
<dbReference type="Pfam" id="PF07317">
    <property type="entry name" value="PilZN"/>
    <property type="match status" value="1"/>
</dbReference>
<gene>
    <name evidence="4" type="primary">ycgR</name>
    <name evidence="7" type="ORF">SAMN06296416_1242</name>
</gene>
<dbReference type="OrthoDB" id="5572581at2"/>
<sequence length="259" mass="29876">MSEDTDSGRIEPVRYDEEEKYLLRNPREIRQVLQSLLDRRSLISAYPAPRHHTYPTALIALDEDSGQLLIDGSLQEPVNRIIEQAHHLTCVAQLDRIHIQFRLSQPVRTMIDGQTAFRTAVPEQLLRLQRREFYRLQVPLTQPLTCELPLPRGDGETEPLPLRVLDISGGGVALAVPADRPDFQPFREYDNCYLHLPDADPIPLRLMIRSLFRQVGHNGRETWRAGCQFTALPRGAEVLIQRYIFRMERQRSARERGIA</sequence>
<name>A0A286DH68_9GAMM</name>
<evidence type="ECO:0000256" key="2">
    <source>
        <dbReference type="ARBA" id="ARBA00022741"/>
    </source>
</evidence>
<keyword evidence="7" id="KW-0282">Flagellum</keyword>
<dbReference type="RefSeq" id="WP_097123771.1">
    <property type="nucleotide sequence ID" value="NZ_OCND01000024.1"/>
</dbReference>
<dbReference type="GO" id="GO:0009425">
    <property type="term" value="C:bacterial-type flagellum basal body"/>
    <property type="evidence" value="ECO:0007669"/>
    <property type="project" value="UniProtKB-SubCell"/>
</dbReference>
<dbReference type="GO" id="GO:0071973">
    <property type="term" value="P:bacterial-type flagellum-dependent cell motility"/>
    <property type="evidence" value="ECO:0007669"/>
    <property type="project" value="UniProtKB-UniRule"/>
</dbReference>
<keyword evidence="8" id="KW-1185">Reference proteome</keyword>
<keyword evidence="2 4" id="KW-0547">Nucleotide-binding</keyword>
<keyword evidence="7" id="KW-0969">Cilium</keyword>
<dbReference type="Gene3D" id="2.40.10.220">
    <property type="entry name" value="predicted glycosyltransferase like domains"/>
    <property type="match status" value="1"/>
</dbReference>
<comment type="subcellular location">
    <subcellularLocation>
        <location evidence="4">Bacterial flagellum basal body</location>
    </subcellularLocation>
</comment>
<dbReference type="Proteomes" id="UP000219374">
    <property type="component" value="Unassembled WGS sequence"/>
</dbReference>
<keyword evidence="1 4" id="KW-0973">c-di-GMP</keyword>
<feature type="domain" description="Type III secretion system flagellar brake protein YcgR PilZN" evidence="6">
    <location>
        <begin position="21"/>
        <end position="127"/>
    </location>
</feature>
<dbReference type="InterPro" id="IPR023787">
    <property type="entry name" value="T3SS_YcgR"/>
</dbReference>